<dbReference type="SUPFAM" id="SSF63829">
    <property type="entry name" value="Calcium-dependent phosphotriesterase"/>
    <property type="match status" value="1"/>
</dbReference>
<evidence type="ECO:0008006" key="3">
    <source>
        <dbReference type="Google" id="ProtNLM"/>
    </source>
</evidence>
<gene>
    <name evidence="1" type="ORF">EV202_12323</name>
</gene>
<organism evidence="1 2">
    <name type="scientific">Prevotella heparinolytica</name>
    <dbReference type="NCBI Taxonomy" id="28113"/>
    <lineage>
        <taxon>Bacteria</taxon>
        <taxon>Pseudomonadati</taxon>
        <taxon>Bacteroidota</taxon>
        <taxon>Bacteroidia</taxon>
        <taxon>Bacteroidales</taxon>
        <taxon>Bacteroidaceae</taxon>
        <taxon>Bacteroides</taxon>
    </lineage>
</organism>
<dbReference type="AlphaFoldDB" id="A0A4R2M2Z9"/>
<evidence type="ECO:0000313" key="2">
    <source>
        <dbReference type="Proteomes" id="UP000295600"/>
    </source>
</evidence>
<accession>A0A4R2M2Z9</accession>
<evidence type="ECO:0000313" key="1">
    <source>
        <dbReference type="EMBL" id="TCO88915.1"/>
    </source>
</evidence>
<dbReference type="Proteomes" id="UP000295600">
    <property type="component" value="Unassembled WGS sequence"/>
</dbReference>
<name>A0A4R2M2Z9_9BACE</name>
<dbReference type="EMBL" id="SLXB01000023">
    <property type="protein sequence ID" value="TCO88915.1"/>
    <property type="molecule type" value="Genomic_DNA"/>
</dbReference>
<sequence length="329" mass="38119">MITGKMIAIDDGNMFCYRADAINVLNIDGNKKVSYHLEGWKYSKYSFSKLIRRLVRAEVTGYYKFADGNTIVVAKKGLFKLRDNVTFARVFNIPKGSKPLNLCILPNGHVFFGEYFQNLDKTAVNVYGSYNKGDTWEVVYTFESGNINHIHGLFYDKYTGRMWYLTGDRENECVIGYTEDEFKTVHEVFRGGQEYRSCQLFFYKDFIVYATDSQYVENEIKRIDRETLEVTSLFKIQGSAIKGGQVECVSYLSTTIEPSKVNKDRFSHIWVTKDGEKWQEVFKAEKDCWPAIFQFGTFEFPQNAYCDGKLWFSGRALKGYDGKSSYIEI</sequence>
<reference evidence="1 2" key="1">
    <citation type="submission" date="2019-03" db="EMBL/GenBank/DDBJ databases">
        <title>Genomic Encyclopedia of Type Strains, Phase IV (KMG-IV): sequencing the most valuable type-strain genomes for metagenomic binning, comparative biology and taxonomic classification.</title>
        <authorList>
            <person name="Goeker M."/>
        </authorList>
    </citation>
    <scope>NUCLEOTIDE SEQUENCE [LARGE SCALE GENOMIC DNA]</scope>
    <source>
        <strain evidence="1 2">DSM 23917</strain>
    </source>
</reference>
<comment type="caution">
    <text evidence="1">The sequence shown here is derived from an EMBL/GenBank/DDBJ whole genome shotgun (WGS) entry which is preliminary data.</text>
</comment>
<protein>
    <recommendedName>
        <fullName evidence="3">Exo-alpha-sialidase</fullName>
    </recommendedName>
</protein>
<proteinExistence type="predicted"/>